<dbReference type="InterPro" id="IPR050116">
    <property type="entry name" value="DNA_polymerase-Y"/>
</dbReference>
<evidence type="ECO:0000256" key="3">
    <source>
        <dbReference type="ARBA" id="ARBA00022695"/>
    </source>
</evidence>
<comment type="caution">
    <text evidence="7">The sequence shown here is derived from an EMBL/GenBank/DDBJ whole genome shotgun (WGS) entry which is preliminary data.</text>
</comment>
<dbReference type="Pfam" id="PF11798">
    <property type="entry name" value="IMS_HHH"/>
    <property type="match status" value="1"/>
</dbReference>
<protein>
    <submittedName>
        <fullName evidence="7">DNA polymerase IV</fullName>
        <ecNumber evidence="7">2.7.7.7</ecNumber>
    </submittedName>
</protein>
<dbReference type="Gene3D" id="1.10.150.20">
    <property type="entry name" value="5' to 3' exonuclease, C-terminal subdomain"/>
    <property type="match status" value="1"/>
</dbReference>
<dbReference type="EC" id="2.7.7.7" evidence="7"/>
<evidence type="ECO:0000256" key="1">
    <source>
        <dbReference type="ARBA" id="ARBA00010945"/>
    </source>
</evidence>
<gene>
    <name evidence="7" type="primary">dinB_1</name>
    <name evidence="7" type="ORF">LMG032447_00769</name>
</gene>
<dbReference type="Proteomes" id="UP000838102">
    <property type="component" value="Unassembled WGS sequence"/>
</dbReference>
<keyword evidence="3 7" id="KW-0548">Nucleotidyltransferase</keyword>
<keyword evidence="4" id="KW-0235">DNA replication</keyword>
<evidence type="ECO:0000256" key="5">
    <source>
        <dbReference type="ARBA" id="ARBA00022932"/>
    </source>
</evidence>
<proteinExistence type="inferred from homology"/>
<dbReference type="PANTHER" id="PTHR11076:SF35">
    <property type="entry name" value="DNA REPAIR PROTEIN HOMOLOG YOBH"/>
    <property type="match status" value="1"/>
</dbReference>
<dbReference type="InterPro" id="IPR017961">
    <property type="entry name" value="DNA_pol_Y-fam_little_finger"/>
</dbReference>
<dbReference type="GO" id="GO:0003887">
    <property type="term" value="F:DNA-directed DNA polymerase activity"/>
    <property type="evidence" value="ECO:0007669"/>
    <property type="project" value="UniProtKB-EC"/>
</dbReference>
<evidence type="ECO:0000256" key="4">
    <source>
        <dbReference type="ARBA" id="ARBA00022705"/>
    </source>
</evidence>
<evidence type="ECO:0000259" key="6">
    <source>
        <dbReference type="PROSITE" id="PS50173"/>
    </source>
</evidence>
<name>A0ABM9D481_9LACO</name>
<dbReference type="Pfam" id="PF00817">
    <property type="entry name" value="IMS"/>
    <property type="match status" value="1"/>
</dbReference>
<dbReference type="PROSITE" id="PS50173">
    <property type="entry name" value="UMUC"/>
    <property type="match status" value="1"/>
</dbReference>
<reference evidence="7" key="1">
    <citation type="submission" date="2022-03" db="EMBL/GenBank/DDBJ databases">
        <authorList>
            <person name="Hettiarachchi G."/>
        </authorList>
    </citation>
    <scope>NUCLEOTIDE SEQUENCE</scope>
    <source>
        <strain evidence="7">LMG 32447</strain>
    </source>
</reference>
<keyword evidence="5" id="KW-0239">DNA-directed DNA polymerase</keyword>
<dbReference type="CDD" id="cd01700">
    <property type="entry name" value="PolY_Pol_V_umuC"/>
    <property type="match status" value="1"/>
</dbReference>
<keyword evidence="8" id="KW-1185">Reference proteome</keyword>
<organism evidence="7 8">
    <name type="scientific">Convivina praedatoris</name>
    <dbReference type="NCBI Taxonomy" id="2880963"/>
    <lineage>
        <taxon>Bacteria</taxon>
        <taxon>Bacillati</taxon>
        <taxon>Bacillota</taxon>
        <taxon>Bacilli</taxon>
        <taxon>Lactobacillales</taxon>
        <taxon>Lactobacillaceae</taxon>
        <taxon>Convivina</taxon>
    </lineage>
</organism>
<feature type="domain" description="UmuC" evidence="6">
    <location>
        <begin position="17"/>
        <end position="208"/>
    </location>
</feature>
<dbReference type="InterPro" id="IPR043502">
    <property type="entry name" value="DNA/RNA_pol_sf"/>
</dbReference>
<dbReference type="PANTHER" id="PTHR11076">
    <property type="entry name" value="DNA REPAIR POLYMERASE UMUC / TRANSFERASE FAMILY MEMBER"/>
    <property type="match status" value="1"/>
</dbReference>
<dbReference type="InterPro" id="IPR024728">
    <property type="entry name" value="PolY_HhH_motif"/>
</dbReference>
<dbReference type="EMBL" id="CAKOEU010000003">
    <property type="protein sequence ID" value="CAH1853984.1"/>
    <property type="molecule type" value="Genomic_DNA"/>
</dbReference>
<dbReference type="InterPro" id="IPR043128">
    <property type="entry name" value="Rev_trsase/Diguanyl_cyclase"/>
</dbReference>
<comment type="similarity">
    <text evidence="1">Belongs to the DNA polymerase type-Y family.</text>
</comment>
<dbReference type="SUPFAM" id="SSF56672">
    <property type="entry name" value="DNA/RNA polymerases"/>
    <property type="match status" value="1"/>
</dbReference>
<keyword evidence="2" id="KW-0515">Mutator protein</keyword>
<evidence type="ECO:0000313" key="8">
    <source>
        <dbReference type="Proteomes" id="UP000838102"/>
    </source>
</evidence>
<dbReference type="Gene3D" id="3.30.1490.100">
    <property type="entry name" value="DNA polymerase, Y-family, little finger domain"/>
    <property type="match status" value="1"/>
</dbReference>
<dbReference type="Gene3D" id="3.30.70.270">
    <property type="match status" value="1"/>
</dbReference>
<dbReference type="Gene3D" id="3.40.1170.60">
    <property type="match status" value="1"/>
</dbReference>
<dbReference type="SUPFAM" id="SSF100879">
    <property type="entry name" value="Lesion bypass DNA polymerase (Y-family), little finger domain"/>
    <property type="match status" value="1"/>
</dbReference>
<evidence type="ECO:0000313" key="7">
    <source>
        <dbReference type="EMBL" id="CAH1853984.1"/>
    </source>
</evidence>
<evidence type="ECO:0000256" key="2">
    <source>
        <dbReference type="ARBA" id="ARBA00022457"/>
    </source>
</evidence>
<dbReference type="RefSeq" id="WP_248706182.1">
    <property type="nucleotide sequence ID" value="NZ_CAKOET010000003.1"/>
</dbReference>
<dbReference type="InterPro" id="IPR036775">
    <property type="entry name" value="DNA_pol_Y-fam_lit_finger_sf"/>
</dbReference>
<dbReference type="InterPro" id="IPR001126">
    <property type="entry name" value="UmuC"/>
</dbReference>
<keyword evidence="7" id="KW-0808">Transferase</keyword>
<sequence length="442" mass="49950">MVNKFQAVYAHEKRRVIFLIDSKSFYASVECVERMLNPLRALLVVMSHQENQSGGLVLAASPMAKKRLGISNVTRQKDVPDVPGLIKAEPRMNLYIQKNLVINDIYRQYVDDDHMLPYSIDEVILDMTEFWHLFGDSPAAVARRIQTEVLQKTGVYLSVGIGDSPVLAKLALDLDAKSAPHLLAQWHYEDVSSRLWPIQDLGKVWGIGHQTAKKLQTWGIQSMGDVAAMDPYQLREQMGLMGEQLYATAWGIDRSELTEAVVRHHRSYSNSQVLPYDYHQLSEVQIVLQEMADQVASRIRAQKLVTGRVNIYLGAANQGVKFYNRHDRRHNIHQSLTIRPTNSSQILMSILNQMLRKVWTGQSVRYLGVSFSDLQDQSHQQLDLFQGYENDLNQNRLDTTIDQIRQRFGNGALLRGLSLAEGGTAIARANLVGGHNGGNAYE</sequence>
<accession>A0ABM9D481</accession>
<dbReference type="Pfam" id="PF11799">
    <property type="entry name" value="IMS_C"/>
    <property type="match status" value="1"/>
</dbReference>